<dbReference type="Proteomes" id="UP000185491">
    <property type="component" value="Chromosome"/>
</dbReference>
<evidence type="ECO:0000313" key="3">
    <source>
        <dbReference type="Proteomes" id="UP000185491"/>
    </source>
</evidence>
<proteinExistence type="predicted"/>
<evidence type="ECO:0000256" key="1">
    <source>
        <dbReference type="SAM" id="Phobius"/>
    </source>
</evidence>
<keyword evidence="1" id="KW-0472">Membrane</keyword>
<feature type="transmembrane region" description="Helical" evidence="1">
    <location>
        <begin position="48"/>
        <end position="73"/>
    </location>
</feature>
<dbReference type="RefSeq" id="WP_075732562.1">
    <property type="nucleotide sequence ID" value="NZ_CP009249.1"/>
</dbReference>
<organism evidence="2 3">
    <name type="scientific">Corynebacterium phocae</name>
    <dbReference type="NCBI Taxonomy" id="161895"/>
    <lineage>
        <taxon>Bacteria</taxon>
        <taxon>Bacillati</taxon>
        <taxon>Actinomycetota</taxon>
        <taxon>Actinomycetes</taxon>
        <taxon>Mycobacteriales</taxon>
        <taxon>Corynebacteriaceae</taxon>
        <taxon>Corynebacterium</taxon>
    </lineage>
</organism>
<dbReference type="EMBL" id="CP009249">
    <property type="protein sequence ID" value="APT91784.1"/>
    <property type="molecule type" value="Genomic_DNA"/>
</dbReference>
<dbReference type="KEGG" id="cpho:CPHO_01350"/>
<sequence length="124" mass="13734">MSDKQAVADFASETYPEYSYKIQDSYIEGYDPVSYAAPHSSLLRISTWVGMGLILSILPALGIVVWGLGSMTFAYGTSSQGEQPFITLIIGVVALAVVVVAMFASIKYGRRYYRQYRKETGRIN</sequence>
<reference evidence="2 3" key="1">
    <citation type="submission" date="2014-08" db="EMBL/GenBank/DDBJ databases">
        <title>Complete genome sequence of Corynebacterium phocae M408/89/1(T)(=DSM 44612(T)), isolated from the common seal (Phoca vitulina).</title>
        <authorList>
            <person name="Ruckert C."/>
            <person name="Albersmeier A."/>
            <person name="Winkler A."/>
            <person name="Kalinowski J."/>
        </authorList>
    </citation>
    <scope>NUCLEOTIDE SEQUENCE [LARGE SCALE GENOMIC DNA]</scope>
    <source>
        <strain evidence="2 3">M408/89/1</strain>
    </source>
</reference>
<protein>
    <submittedName>
        <fullName evidence="2">Membrane protein</fullName>
    </submittedName>
</protein>
<feature type="transmembrane region" description="Helical" evidence="1">
    <location>
        <begin position="85"/>
        <end position="108"/>
    </location>
</feature>
<evidence type="ECO:0000313" key="2">
    <source>
        <dbReference type="EMBL" id="APT91784.1"/>
    </source>
</evidence>
<keyword evidence="1" id="KW-0812">Transmembrane</keyword>
<keyword evidence="3" id="KW-1185">Reference proteome</keyword>
<name>A0A1L7D120_9CORY</name>
<accession>A0A1L7D120</accession>
<dbReference type="OrthoDB" id="4422894at2"/>
<dbReference type="AlphaFoldDB" id="A0A1L7D120"/>
<gene>
    <name evidence="2" type="ORF">CPHO_01350</name>
</gene>
<keyword evidence="1" id="KW-1133">Transmembrane helix</keyword>
<dbReference type="STRING" id="161895.CPHO_01350"/>